<name>A0AAP0GBZ4_9ASPA</name>
<evidence type="ECO:0000313" key="2">
    <source>
        <dbReference type="Proteomes" id="UP001418222"/>
    </source>
</evidence>
<comment type="caution">
    <text evidence="1">The sequence shown here is derived from an EMBL/GenBank/DDBJ whole genome shotgun (WGS) entry which is preliminary data.</text>
</comment>
<keyword evidence="2" id="KW-1185">Reference proteome</keyword>
<reference evidence="1 2" key="1">
    <citation type="journal article" date="2022" name="Nat. Plants">
        <title>Genomes of leafy and leafless Platanthera orchids illuminate the evolution of mycoheterotrophy.</title>
        <authorList>
            <person name="Li M.H."/>
            <person name="Liu K.W."/>
            <person name="Li Z."/>
            <person name="Lu H.C."/>
            <person name="Ye Q.L."/>
            <person name="Zhang D."/>
            <person name="Wang J.Y."/>
            <person name="Li Y.F."/>
            <person name="Zhong Z.M."/>
            <person name="Liu X."/>
            <person name="Yu X."/>
            <person name="Liu D.K."/>
            <person name="Tu X.D."/>
            <person name="Liu B."/>
            <person name="Hao Y."/>
            <person name="Liao X.Y."/>
            <person name="Jiang Y.T."/>
            <person name="Sun W.H."/>
            <person name="Chen J."/>
            <person name="Chen Y.Q."/>
            <person name="Ai Y."/>
            <person name="Zhai J.W."/>
            <person name="Wu S.S."/>
            <person name="Zhou Z."/>
            <person name="Hsiao Y.Y."/>
            <person name="Wu W.L."/>
            <person name="Chen Y.Y."/>
            <person name="Lin Y.F."/>
            <person name="Hsu J.L."/>
            <person name="Li C.Y."/>
            <person name="Wang Z.W."/>
            <person name="Zhao X."/>
            <person name="Zhong W.Y."/>
            <person name="Ma X.K."/>
            <person name="Ma L."/>
            <person name="Huang J."/>
            <person name="Chen G.Z."/>
            <person name="Huang M.Z."/>
            <person name="Huang L."/>
            <person name="Peng D.H."/>
            <person name="Luo Y.B."/>
            <person name="Zou S.Q."/>
            <person name="Chen S.P."/>
            <person name="Lan S."/>
            <person name="Tsai W.C."/>
            <person name="Van de Peer Y."/>
            <person name="Liu Z.J."/>
        </authorList>
    </citation>
    <scope>NUCLEOTIDE SEQUENCE [LARGE SCALE GENOMIC DNA]</scope>
    <source>
        <strain evidence="1">Lor287</strain>
    </source>
</reference>
<dbReference type="EMBL" id="JBBWWQ010000003">
    <property type="protein sequence ID" value="KAK8950905.1"/>
    <property type="molecule type" value="Genomic_DNA"/>
</dbReference>
<organism evidence="1 2">
    <name type="scientific">Platanthera zijinensis</name>
    <dbReference type="NCBI Taxonomy" id="2320716"/>
    <lineage>
        <taxon>Eukaryota</taxon>
        <taxon>Viridiplantae</taxon>
        <taxon>Streptophyta</taxon>
        <taxon>Embryophyta</taxon>
        <taxon>Tracheophyta</taxon>
        <taxon>Spermatophyta</taxon>
        <taxon>Magnoliopsida</taxon>
        <taxon>Liliopsida</taxon>
        <taxon>Asparagales</taxon>
        <taxon>Orchidaceae</taxon>
        <taxon>Orchidoideae</taxon>
        <taxon>Orchideae</taxon>
        <taxon>Orchidinae</taxon>
        <taxon>Platanthera</taxon>
    </lineage>
</organism>
<dbReference type="AlphaFoldDB" id="A0AAP0GBZ4"/>
<proteinExistence type="predicted"/>
<gene>
    <name evidence="1" type="ORF">KSP39_PZI004068</name>
</gene>
<protein>
    <submittedName>
        <fullName evidence="1">Uncharacterized protein</fullName>
    </submittedName>
</protein>
<accession>A0AAP0GBZ4</accession>
<dbReference type="Proteomes" id="UP001418222">
    <property type="component" value="Unassembled WGS sequence"/>
</dbReference>
<evidence type="ECO:0000313" key="1">
    <source>
        <dbReference type="EMBL" id="KAK8950905.1"/>
    </source>
</evidence>
<sequence>MDMRKRAMVAALSAVAAVFLVKNSRFSLPSNREQHDSRVLRNALEREDCFEVPIAEPIQATNEWTAFRDDLALTMFNEYQTHPSLKHHKDKVIVNWRDLGTLCGTDRANGGNTSMGVELSYNFGVEEIPEEDVVAEQSGRMKNKSKTTSAIDMIADAVTHIAKNMDNPVEIAPVGAPSRLRIEAMYQALSVMTDLSEDDLIKAIDLLSVDAIKCEVCRVQESVEILDALKVRNSNSNATLITTEWHTFDSGVGSLNTSAATNPFTEVQLLNMRPLGSVKQASQQSPTKARLVKFAR</sequence>